<dbReference type="GO" id="GO:0016705">
    <property type="term" value="F:oxidoreductase activity, acting on paired donors, with incorporation or reduction of molecular oxygen"/>
    <property type="evidence" value="ECO:0007669"/>
    <property type="project" value="InterPro"/>
</dbReference>
<evidence type="ECO:0000313" key="12">
    <source>
        <dbReference type="Proteomes" id="UP000694918"/>
    </source>
</evidence>
<evidence type="ECO:0000256" key="5">
    <source>
        <dbReference type="ARBA" id="ARBA00022723"/>
    </source>
</evidence>
<evidence type="ECO:0000256" key="6">
    <source>
        <dbReference type="ARBA" id="ARBA00023002"/>
    </source>
</evidence>
<dbReference type="Gene3D" id="1.10.630.10">
    <property type="entry name" value="Cytochrome P450"/>
    <property type="match status" value="1"/>
</dbReference>
<dbReference type="InterPro" id="IPR036396">
    <property type="entry name" value="Cyt_P450_sf"/>
</dbReference>
<dbReference type="RefSeq" id="XP_011023532.1">
    <property type="nucleotide sequence ID" value="XM_011025230.1"/>
</dbReference>
<organism evidence="12 13">
    <name type="scientific">Populus euphratica</name>
    <name type="common">Euphrates poplar</name>
    <dbReference type="NCBI Taxonomy" id="75702"/>
    <lineage>
        <taxon>Eukaryota</taxon>
        <taxon>Viridiplantae</taxon>
        <taxon>Streptophyta</taxon>
        <taxon>Embryophyta</taxon>
        <taxon>Tracheophyta</taxon>
        <taxon>Spermatophyta</taxon>
        <taxon>Magnoliopsida</taxon>
        <taxon>eudicotyledons</taxon>
        <taxon>Gunneridae</taxon>
        <taxon>Pentapetalae</taxon>
        <taxon>rosids</taxon>
        <taxon>fabids</taxon>
        <taxon>Malpighiales</taxon>
        <taxon>Salicaceae</taxon>
        <taxon>Saliceae</taxon>
        <taxon>Populus</taxon>
    </lineage>
</organism>
<dbReference type="GO" id="GO:0020037">
    <property type="term" value="F:heme binding"/>
    <property type="evidence" value="ECO:0007669"/>
    <property type="project" value="InterPro"/>
</dbReference>
<dbReference type="SUPFAM" id="SSF48264">
    <property type="entry name" value="Cytochrome P450"/>
    <property type="match status" value="1"/>
</dbReference>
<dbReference type="PANTHER" id="PTHR47943:SF8">
    <property type="entry name" value="CYTOCHROME P450"/>
    <property type="match status" value="1"/>
</dbReference>
<evidence type="ECO:0000256" key="4">
    <source>
        <dbReference type="ARBA" id="ARBA00022617"/>
    </source>
</evidence>
<name>A0AAJ6XLN5_POPEU</name>
<evidence type="ECO:0000256" key="10">
    <source>
        <dbReference type="PIRSR" id="PIRSR602401-1"/>
    </source>
</evidence>
<comment type="subcellular location">
    <subcellularLocation>
        <location evidence="2">Membrane</location>
    </subcellularLocation>
</comment>
<reference evidence="13" key="1">
    <citation type="submission" date="2025-08" db="UniProtKB">
        <authorList>
            <consortium name="RefSeq"/>
        </authorList>
    </citation>
    <scope>IDENTIFICATION</scope>
</reference>
<feature type="binding site" description="axial binding residue" evidence="10">
    <location>
        <position position="449"/>
    </location>
    <ligand>
        <name>heme</name>
        <dbReference type="ChEBI" id="CHEBI:30413"/>
    </ligand>
    <ligandPart>
        <name>Fe</name>
        <dbReference type="ChEBI" id="CHEBI:18248"/>
    </ligandPart>
</feature>
<dbReference type="PRINTS" id="PR00463">
    <property type="entry name" value="EP450I"/>
</dbReference>
<protein>
    <submittedName>
        <fullName evidence="13">Licodione synthase-like</fullName>
    </submittedName>
</protein>
<sequence length="519" mass="58823">MIFELIIAGFAILLLTVFILTNKGHGSLPPGPMPIPIIGHLHLLQPLIHCSFRDLCSRYGPLIYLRLGSVPCVVASTPELARELLKTNDLTFSSRKHSLAIDHLTYSSSFAFAPYGPYWRFIKKLSTFEFLGNRALNQFLPVRRKELRQFIGVLHDKSKACESVNVTKELLNLSSNIISQIILSLRCSGTDNEAEGVRTLVREVTQIFGEFNVSDFIWFCRNLDFQGYRKKFEDVHRRYDALLENIITNREIERKKSGGEYKVKDLLDMMLDAFEDKSTEVELTREHIKALVLDFITAATDTTAAATEWALAELINNPKVLEKARQEIDTVVGNKRLVEESDSPNLPYIQAIIKETFRLHPPIPMIARKSIQESKINGYIIPKNTLLFVNIWSIGRDSRYWKNPLEFEPERFLKSEGDIEGDMVQSTASMDIKGQHYELLPFGTGRRSCPGIALALLELPVTLAAMIQCFEWKVADPDGVKIKGNALVDMTERPGLTAPRFHDLVCAPEPRPALYSFQP</sequence>
<evidence type="ECO:0000256" key="7">
    <source>
        <dbReference type="ARBA" id="ARBA00023004"/>
    </source>
</evidence>
<dbReference type="AlphaFoldDB" id="A0AAJ6XLN5"/>
<keyword evidence="5 10" id="KW-0479">Metal-binding</keyword>
<keyword evidence="9" id="KW-0472">Membrane</keyword>
<evidence type="ECO:0000256" key="3">
    <source>
        <dbReference type="ARBA" id="ARBA00010617"/>
    </source>
</evidence>
<accession>A0AAJ6XLN5</accession>
<dbReference type="CDD" id="cd20655">
    <property type="entry name" value="CYP93"/>
    <property type="match status" value="1"/>
</dbReference>
<dbReference type="PROSITE" id="PS00086">
    <property type="entry name" value="CYTOCHROME_P450"/>
    <property type="match status" value="1"/>
</dbReference>
<dbReference type="InterPro" id="IPR017972">
    <property type="entry name" value="Cyt_P450_CS"/>
</dbReference>
<evidence type="ECO:0000256" key="9">
    <source>
        <dbReference type="ARBA" id="ARBA00023136"/>
    </source>
</evidence>
<gene>
    <name evidence="13" type="primary">LOC105124985</name>
</gene>
<dbReference type="PRINTS" id="PR00385">
    <property type="entry name" value="P450"/>
</dbReference>
<dbReference type="GO" id="GO:0016020">
    <property type="term" value="C:membrane"/>
    <property type="evidence" value="ECO:0007669"/>
    <property type="project" value="UniProtKB-SubCell"/>
</dbReference>
<evidence type="ECO:0000256" key="1">
    <source>
        <dbReference type="ARBA" id="ARBA00001971"/>
    </source>
</evidence>
<keyword evidence="6 11" id="KW-0560">Oxidoreductase</keyword>
<dbReference type="GeneID" id="105124985"/>
<comment type="similarity">
    <text evidence="3 11">Belongs to the cytochrome P450 family.</text>
</comment>
<keyword evidence="7 10" id="KW-0408">Iron</keyword>
<dbReference type="GO" id="GO:0004497">
    <property type="term" value="F:monooxygenase activity"/>
    <property type="evidence" value="ECO:0007669"/>
    <property type="project" value="UniProtKB-KW"/>
</dbReference>
<keyword evidence="4 10" id="KW-0349">Heme</keyword>
<dbReference type="InterPro" id="IPR001128">
    <property type="entry name" value="Cyt_P450"/>
</dbReference>
<dbReference type="PANTHER" id="PTHR47943">
    <property type="entry name" value="CYTOCHROME P450 93A3-LIKE"/>
    <property type="match status" value="1"/>
</dbReference>
<evidence type="ECO:0000256" key="8">
    <source>
        <dbReference type="ARBA" id="ARBA00023033"/>
    </source>
</evidence>
<dbReference type="KEGG" id="peu:105124985"/>
<evidence type="ECO:0000313" key="13">
    <source>
        <dbReference type="RefSeq" id="XP_011023532.1"/>
    </source>
</evidence>
<dbReference type="Pfam" id="PF00067">
    <property type="entry name" value="p450"/>
    <property type="match status" value="1"/>
</dbReference>
<evidence type="ECO:0000256" key="2">
    <source>
        <dbReference type="ARBA" id="ARBA00004370"/>
    </source>
</evidence>
<proteinExistence type="inferred from homology"/>
<dbReference type="GO" id="GO:0005506">
    <property type="term" value="F:iron ion binding"/>
    <property type="evidence" value="ECO:0007669"/>
    <property type="project" value="InterPro"/>
</dbReference>
<comment type="cofactor">
    <cofactor evidence="1 10">
        <name>heme</name>
        <dbReference type="ChEBI" id="CHEBI:30413"/>
    </cofactor>
</comment>
<evidence type="ECO:0000256" key="11">
    <source>
        <dbReference type="RuleBase" id="RU000461"/>
    </source>
</evidence>
<dbReference type="InterPro" id="IPR002401">
    <property type="entry name" value="Cyt_P450_E_grp-I"/>
</dbReference>
<keyword evidence="8 11" id="KW-0503">Monooxygenase</keyword>
<dbReference type="Proteomes" id="UP000694918">
    <property type="component" value="Unplaced"/>
</dbReference>
<dbReference type="FunFam" id="1.10.630.10:FF:000019">
    <property type="entry name" value="Cytochrome P450 family protein"/>
    <property type="match status" value="1"/>
</dbReference>
<keyword evidence="12" id="KW-1185">Reference proteome</keyword>